<evidence type="ECO:0000313" key="2">
    <source>
        <dbReference type="Proteomes" id="UP001595617"/>
    </source>
</evidence>
<dbReference type="EMBL" id="JBHRYR010000002">
    <property type="protein sequence ID" value="MFC3852068.1"/>
    <property type="molecule type" value="Genomic_DNA"/>
</dbReference>
<protein>
    <submittedName>
        <fullName evidence="1">DUF6999 family protein</fullName>
    </submittedName>
</protein>
<dbReference type="Pfam" id="PF22523">
    <property type="entry name" value="DUF6999"/>
    <property type="match status" value="1"/>
</dbReference>
<accession>A0ABV7ZU36</accession>
<gene>
    <name evidence="1" type="ORF">ACFOOG_04390</name>
</gene>
<dbReference type="RefSeq" id="WP_380693783.1">
    <property type="nucleotide sequence ID" value="NZ_JBHRYR010000002.1"/>
</dbReference>
<sequence length="299" mass="34657">MSDSLGTSKATRRSAFLRAIEFDNSLPIQDDAVQLWLKDLDNPLRWSVRPLLQFFFAVLLHIIWFVKRLPLPQFSAHGLLQSMICWFCRHFVSREANLLILRHFATESNVLNFLADNSPEANDIARVDLYPTTINGMQQASFVEHDQELFRLFAELGHWTPAKAKKPQALNWQHWQPIDMAAFQIAPKRTQVLDFETSHALFMCLFCLLLTREEYRDAINGFNLDQSIALRIGQLIGDPSLAEMAYNKHPLYLVGPWNLSQRFLMHGFFTEYLYAHLENLRQSRPSKTSTPYNETEAAQ</sequence>
<dbReference type="InterPro" id="IPR054268">
    <property type="entry name" value="DUF6999"/>
</dbReference>
<evidence type="ECO:0000313" key="1">
    <source>
        <dbReference type="EMBL" id="MFC3852068.1"/>
    </source>
</evidence>
<reference evidence="2" key="1">
    <citation type="journal article" date="2019" name="Int. J. Syst. Evol. Microbiol.">
        <title>The Global Catalogue of Microorganisms (GCM) 10K type strain sequencing project: providing services to taxonomists for standard genome sequencing and annotation.</title>
        <authorList>
            <consortium name="The Broad Institute Genomics Platform"/>
            <consortium name="The Broad Institute Genome Sequencing Center for Infectious Disease"/>
            <person name="Wu L."/>
            <person name="Ma J."/>
        </authorList>
    </citation>
    <scope>NUCLEOTIDE SEQUENCE [LARGE SCALE GENOMIC DNA]</scope>
    <source>
        <strain evidence="2">IBRC 10765</strain>
    </source>
</reference>
<keyword evidence="2" id="KW-1185">Reference proteome</keyword>
<organism evidence="1 2">
    <name type="scientific">Saccharospirillum mangrovi</name>
    <dbReference type="NCBI Taxonomy" id="2161747"/>
    <lineage>
        <taxon>Bacteria</taxon>
        <taxon>Pseudomonadati</taxon>
        <taxon>Pseudomonadota</taxon>
        <taxon>Gammaproteobacteria</taxon>
        <taxon>Oceanospirillales</taxon>
        <taxon>Saccharospirillaceae</taxon>
        <taxon>Saccharospirillum</taxon>
    </lineage>
</organism>
<name>A0ABV7ZU36_9GAMM</name>
<comment type="caution">
    <text evidence="1">The sequence shown here is derived from an EMBL/GenBank/DDBJ whole genome shotgun (WGS) entry which is preliminary data.</text>
</comment>
<proteinExistence type="predicted"/>
<dbReference type="Proteomes" id="UP001595617">
    <property type="component" value="Unassembled WGS sequence"/>
</dbReference>